<dbReference type="CDD" id="cd00257">
    <property type="entry name" value="beta-trefoil_FSCN-like"/>
    <property type="match status" value="1"/>
</dbReference>
<dbReference type="InterPro" id="IPR052578">
    <property type="entry name" value="PI_Transfer_CRAL-TRIO"/>
</dbReference>
<gene>
    <name evidence="3" type="ORF">HS088_TW06G00990</name>
</gene>
<dbReference type="Proteomes" id="UP000593562">
    <property type="component" value="Unassembled WGS sequence"/>
</dbReference>
<dbReference type="CDD" id="cd00170">
    <property type="entry name" value="SEC14"/>
    <property type="match status" value="1"/>
</dbReference>
<dbReference type="EMBL" id="JAAARO010000006">
    <property type="protein sequence ID" value="KAF5746815.1"/>
    <property type="molecule type" value="Genomic_DNA"/>
</dbReference>
<feature type="domain" description="CRAL-TRIO" evidence="2">
    <location>
        <begin position="84"/>
        <end position="254"/>
    </location>
</feature>
<dbReference type="PANTHER" id="PTHR45824">
    <property type="entry name" value="GH16843P"/>
    <property type="match status" value="1"/>
</dbReference>
<dbReference type="AlphaFoldDB" id="A0A7J7DKC0"/>
<dbReference type="InterPro" id="IPR036273">
    <property type="entry name" value="CRAL/TRIO_N_dom_sf"/>
</dbReference>
<protein>
    <submittedName>
        <fullName evidence="3">Sec14p-like phosphatidylinositol transfer family protein isoform 1</fullName>
    </submittedName>
</protein>
<dbReference type="PROSITE" id="PS50191">
    <property type="entry name" value="CRAL_TRIO"/>
    <property type="match status" value="1"/>
</dbReference>
<dbReference type="InterPro" id="IPR011074">
    <property type="entry name" value="CRAL/TRIO_N_dom"/>
</dbReference>
<organism evidence="3 4">
    <name type="scientific">Tripterygium wilfordii</name>
    <name type="common">Thunder God vine</name>
    <dbReference type="NCBI Taxonomy" id="458696"/>
    <lineage>
        <taxon>Eukaryota</taxon>
        <taxon>Viridiplantae</taxon>
        <taxon>Streptophyta</taxon>
        <taxon>Embryophyta</taxon>
        <taxon>Tracheophyta</taxon>
        <taxon>Spermatophyta</taxon>
        <taxon>Magnoliopsida</taxon>
        <taxon>eudicotyledons</taxon>
        <taxon>Gunneridae</taxon>
        <taxon>Pentapetalae</taxon>
        <taxon>rosids</taxon>
        <taxon>fabids</taxon>
        <taxon>Celastrales</taxon>
        <taxon>Celastraceae</taxon>
        <taxon>Tripterygium</taxon>
    </lineage>
</organism>
<dbReference type="Pfam" id="PF00650">
    <property type="entry name" value="CRAL_TRIO"/>
    <property type="match status" value="1"/>
</dbReference>
<dbReference type="SMART" id="SM01100">
    <property type="entry name" value="CRAL_TRIO_N"/>
    <property type="match status" value="1"/>
</dbReference>
<dbReference type="SUPFAM" id="SSF46938">
    <property type="entry name" value="CRAL/TRIO N-terminal domain"/>
    <property type="match status" value="1"/>
</dbReference>
<dbReference type="PANTHER" id="PTHR45824:SF6">
    <property type="entry name" value="F16L1.9 PROTEIN"/>
    <property type="match status" value="1"/>
</dbReference>
<proteinExistence type="predicted"/>
<dbReference type="InParanoid" id="A0A7J7DKC0"/>
<dbReference type="InterPro" id="IPR001251">
    <property type="entry name" value="CRAL-TRIO_dom"/>
</dbReference>
<dbReference type="Gene3D" id="3.40.525.10">
    <property type="entry name" value="CRAL-TRIO lipid binding domain"/>
    <property type="match status" value="1"/>
</dbReference>
<sequence>MSAGLKKSSSNGCEKPLTSEEQQAKINEVRRLIGPLPDKLSIYCSDASISRHLRARNWNIKKATKMLKGTLKWRAEYKPEEIRWEEIACEAETGKIYRTNFIDKHGRSVLVMRPSCQNTKSTKGQIRYLVYCMENVILNLPAEQEQMVWLIDFHGFNLSHISVKVTKETAHVLQDHYPERLGVAILYNPPKFFEPFFTAETLANRLVAEALIKPSLFDGPDKDFVEGTRLQLKSVTVNKYLCAEDGGGTNIVANRASPSDWETYRLGKINDKTFNLRVYNKKFIGLDTKGNGVDVVAVSSEPGAPSNTFEIVRNPDDKSRVRIKAPNGKFLQVKTEKLVTADYVGNNGGWGNDNPSVFLMTITGGLQGDIYLTVDCSN</sequence>
<dbReference type="SUPFAM" id="SSF50405">
    <property type="entry name" value="Actin-crosslinking proteins"/>
    <property type="match status" value="1"/>
</dbReference>
<evidence type="ECO:0000259" key="2">
    <source>
        <dbReference type="PROSITE" id="PS50191"/>
    </source>
</evidence>
<accession>A0A7J7DKC0</accession>
<evidence type="ECO:0000256" key="1">
    <source>
        <dbReference type="SAM" id="MobiDB-lite"/>
    </source>
</evidence>
<name>A0A7J7DKC0_TRIWF</name>
<keyword evidence="4" id="KW-1185">Reference proteome</keyword>
<dbReference type="Gene3D" id="2.80.10.50">
    <property type="match status" value="1"/>
</dbReference>
<reference evidence="3 4" key="1">
    <citation type="journal article" date="2020" name="Nat. Commun.">
        <title>Genome of Tripterygium wilfordii and identification of cytochrome P450 involved in triptolide biosynthesis.</title>
        <authorList>
            <person name="Tu L."/>
            <person name="Su P."/>
            <person name="Zhang Z."/>
            <person name="Gao L."/>
            <person name="Wang J."/>
            <person name="Hu T."/>
            <person name="Zhou J."/>
            <person name="Zhang Y."/>
            <person name="Zhao Y."/>
            <person name="Liu Y."/>
            <person name="Song Y."/>
            <person name="Tong Y."/>
            <person name="Lu Y."/>
            <person name="Yang J."/>
            <person name="Xu C."/>
            <person name="Jia M."/>
            <person name="Peters R.J."/>
            <person name="Huang L."/>
            <person name="Gao W."/>
        </authorList>
    </citation>
    <scope>NUCLEOTIDE SEQUENCE [LARGE SCALE GENOMIC DNA]</scope>
    <source>
        <strain evidence="4">cv. XIE 37</strain>
        <tissue evidence="3">Leaf</tissue>
    </source>
</reference>
<dbReference type="GO" id="GO:0008526">
    <property type="term" value="F:phosphatidylinositol transfer activity"/>
    <property type="evidence" value="ECO:0007669"/>
    <property type="project" value="TreeGrafter"/>
</dbReference>
<dbReference type="InterPro" id="IPR036865">
    <property type="entry name" value="CRAL-TRIO_dom_sf"/>
</dbReference>
<dbReference type="Pfam" id="PF25490">
    <property type="entry name" value="DUF7910"/>
    <property type="match status" value="1"/>
</dbReference>
<dbReference type="InterPro" id="IPR057232">
    <property type="entry name" value="DUF7910"/>
</dbReference>
<evidence type="ECO:0000313" key="4">
    <source>
        <dbReference type="Proteomes" id="UP000593562"/>
    </source>
</evidence>
<comment type="caution">
    <text evidence="3">The sequence shown here is derived from an EMBL/GenBank/DDBJ whole genome shotgun (WGS) entry which is preliminary data.</text>
</comment>
<dbReference type="SMART" id="SM00516">
    <property type="entry name" value="SEC14"/>
    <property type="match status" value="1"/>
</dbReference>
<evidence type="ECO:0000313" key="3">
    <source>
        <dbReference type="EMBL" id="KAF5746815.1"/>
    </source>
</evidence>
<dbReference type="SUPFAM" id="SSF52087">
    <property type="entry name" value="CRAL/TRIO domain"/>
    <property type="match status" value="1"/>
</dbReference>
<dbReference type="InterPro" id="IPR008999">
    <property type="entry name" value="Actin-crosslinking"/>
</dbReference>
<feature type="region of interest" description="Disordered" evidence="1">
    <location>
        <begin position="1"/>
        <end position="20"/>
    </location>
</feature>